<feature type="transmembrane region" description="Helical" evidence="1">
    <location>
        <begin position="351"/>
        <end position="371"/>
    </location>
</feature>
<keyword evidence="1" id="KW-0472">Membrane</keyword>
<reference evidence="3 4" key="1">
    <citation type="submission" date="2024-09" db="EMBL/GenBank/DDBJ databases">
        <title>Novel species of the genus Pelomonas and Roseateles isolated from streams.</title>
        <authorList>
            <person name="Lu H."/>
        </authorList>
    </citation>
    <scope>NUCLEOTIDE SEQUENCE [LARGE SCALE GENOMIC DNA]</scope>
    <source>
        <strain evidence="3 4">DC23W</strain>
    </source>
</reference>
<feature type="transmembrane region" description="Helical" evidence="1">
    <location>
        <begin position="16"/>
        <end position="37"/>
    </location>
</feature>
<dbReference type="RefSeq" id="WP_394473096.1">
    <property type="nucleotide sequence ID" value="NZ_JBIGHY010000015.1"/>
</dbReference>
<sequence>MSATQKTARYEGLEGLRALMAIWVVFGHVGNFLGFYLGVNAPAWMKLVLLTSVPVNVFIALSGFVVFEMIRRRPVNYPQYIRSRAARIFPIYFFALVLALLLNEFRLEVLQSQPWRSLAELAFISQRASDVRVDYAAHVAAHALMIHGLVPEALLPHAAQALLAPAWSLSLEWQFYLLAPAIYAGVTRQWWGVFGVAAVFAGTQILGQHLLPSLTNAAIINSWGYFFVGWACSRFLAAISDGKDLYKSLSWMIFLVALGAVSTLFGASDARATVFSLCIWMAAFWAACCPAVRIAAWRSLQVKINGFLSVGWLRRIGDSSYSLYLLHVFVLDAIGWLLIRQGYLNMGVVGNYLLLLGLVLPLSVLAAMIGYKCIERPFMALGRARATVGSRWKMM</sequence>
<dbReference type="PANTHER" id="PTHR23028">
    <property type="entry name" value="ACETYLTRANSFERASE"/>
    <property type="match status" value="1"/>
</dbReference>
<evidence type="ECO:0000256" key="1">
    <source>
        <dbReference type="SAM" id="Phobius"/>
    </source>
</evidence>
<gene>
    <name evidence="3" type="ORF">ACG02S_24380</name>
</gene>
<feature type="transmembrane region" description="Helical" evidence="1">
    <location>
        <begin position="274"/>
        <end position="300"/>
    </location>
</feature>
<keyword evidence="3" id="KW-0012">Acyltransferase</keyword>
<keyword evidence="1" id="KW-1133">Transmembrane helix</keyword>
<keyword evidence="1" id="KW-0812">Transmembrane</keyword>
<evidence type="ECO:0000259" key="2">
    <source>
        <dbReference type="Pfam" id="PF01757"/>
    </source>
</evidence>
<feature type="transmembrane region" description="Helical" evidence="1">
    <location>
        <begin position="43"/>
        <end position="67"/>
    </location>
</feature>
<dbReference type="Proteomes" id="UP001606300">
    <property type="component" value="Unassembled WGS sequence"/>
</dbReference>
<accession>A0ABW7EUC4</accession>
<evidence type="ECO:0000313" key="4">
    <source>
        <dbReference type="Proteomes" id="UP001606300"/>
    </source>
</evidence>
<feature type="transmembrane region" description="Helical" evidence="1">
    <location>
        <begin position="88"/>
        <end position="107"/>
    </location>
</feature>
<keyword evidence="4" id="KW-1185">Reference proteome</keyword>
<protein>
    <submittedName>
        <fullName evidence="3">Acyltransferase family protein</fullName>
        <ecNumber evidence="3">2.3.-.-</ecNumber>
    </submittedName>
</protein>
<feature type="transmembrane region" description="Helical" evidence="1">
    <location>
        <begin position="217"/>
        <end position="237"/>
    </location>
</feature>
<dbReference type="InterPro" id="IPR002656">
    <property type="entry name" value="Acyl_transf_3_dom"/>
</dbReference>
<dbReference type="Pfam" id="PF01757">
    <property type="entry name" value="Acyl_transf_3"/>
    <property type="match status" value="1"/>
</dbReference>
<feature type="domain" description="Acyltransferase 3" evidence="2">
    <location>
        <begin position="11"/>
        <end position="367"/>
    </location>
</feature>
<proteinExistence type="predicted"/>
<feature type="transmembrane region" description="Helical" evidence="1">
    <location>
        <begin position="190"/>
        <end position="211"/>
    </location>
</feature>
<dbReference type="GO" id="GO:0016746">
    <property type="term" value="F:acyltransferase activity"/>
    <property type="evidence" value="ECO:0007669"/>
    <property type="project" value="UniProtKB-KW"/>
</dbReference>
<keyword evidence="3" id="KW-0808">Transferase</keyword>
<dbReference type="EMBL" id="JBIGHY010000015">
    <property type="protein sequence ID" value="MFG6417037.1"/>
    <property type="molecule type" value="Genomic_DNA"/>
</dbReference>
<dbReference type="InterPro" id="IPR050879">
    <property type="entry name" value="Acyltransferase_3"/>
</dbReference>
<name>A0ABW7EUC4_9BURK</name>
<comment type="caution">
    <text evidence="3">The sequence shown here is derived from an EMBL/GenBank/DDBJ whole genome shotgun (WGS) entry which is preliminary data.</text>
</comment>
<dbReference type="EC" id="2.3.-.-" evidence="3"/>
<dbReference type="PANTHER" id="PTHR23028:SF131">
    <property type="entry name" value="BLR2367 PROTEIN"/>
    <property type="match status" value="1"/>
</dbReference>
<feature type="transmembrane region" description="Helical" evidence="1">
    <location>
        <begin position="321"/>
        <end position="339"/>
    </location>
</feature>
<organism evidence="3 4">
    <name type="scientific">Pelomonas dachongensis</name>
    <dbReference type="NCBI Taxonomy" id="3299029"/>
    <lineage>
        <taxon>Bacteria</taxon>
        <taxon>Pseudomonadati</taxon>
        <taxon>Pseudomonadota</taxon>
        <taxon>Betaproteobacteria</taxon>
        <taxon>Burkholderiales</taxon>
        <taxon>Sphaerotilaceae</taxon>
        <taxon>Roseateles</taxon>
    </lineage>
</organism>
<evidence type="ECO:0000313" key="3">
    <source>
        <dbReference type="EMBL" id="MFG6417037.1"/>
    </source>
</evidence>
<feature type="transmembrane region" description="Helical" evidence="1">
    <location>
        <begin position="249"/>
        <end position="268"/>
    </location>
</feature>